<dbReference type="PROSITE" id="PS51197">
    <property type="entry name" value="HTH_RRF2_2"/>
    <property type="match status" value="1"/>
</dbReference>
<reference evidence="2 3" key="1">
    <citation type="submission" date="2022-08" db="EMBL/GenBank/DDBJ databases">
        <title>Reclassification of Massilia species as members of the genera Telluria, Duganella, Pseudoduganella, Mokoshia gen. nov. and Zemynaea gen. nov. using orthogonal and non-orthogonal genome-based approaches.</title>
        <authorList>
            <person name="Bowman J.P."/>
        </authorList>
    </citation>
    <scope>NUCLEOTIDE SEQUENCE [LARGE SCALE GENOMIC DNA]</scope>
    <source>
        <strain evidence="2 3">LMG 28164</strain>
    </source>
</reference>
<accession>A0ABT2ADA7</accession>
<dbReference type="RefSeq" id="WP_258847902.1">
    <property type="nucleotide sequence ID" value="NZ_JANUGX010000037.1"/>
</dbReference>
<dbReference type="InterPro" id="IPR036388">
    <property type="entry name" value="WH-like_DNA-bd_sf"/>
</dbReference>
<dbReference type="SUPFAM" id="SSF46785">
    <property type="entry name" value="Winged helix' DNA-binding domain"/>
    <property type="match status" value="1"/>
</dbReference>
<evidence type="ECO:0000313" key="2">
    <source>
        <dbReference type="EMBL" id="MCS0592132.1"/>
    </source>
</evidence>
<sequence length="161" mass="17625">MRLTRFSDIGLRVLIYLERAGERVHPVTVAEIGSQFDIPLNHLVKVVGQLAKLGWIKATRGRNGGLRLLADPTLLTIGQVLRKLEGEEEELVDCEGTSCALKLDCQLRGMLRAGMRAFYEAMDRYTLAQATAGATGEQVIRMHKMFWSGTPAASGPAASVE</sequence>
<dbReference type="PANTHER" id="PTHR33221">
    <property type="entry name" value="WINGED HELIX-TURN-HELIX TRANSCRIPTIONAL REGULATOR, RRF2 FAMILY"/>
    <property type="match status" value="1"/>
</dbReference>
<evidence type="ECO:0000313" key="3">
    <source>
        <dbReference type="Proteomes" id="UP001205560"/>
    </source>
</evidence>
<name>A0ABT2ADA7_9BURK</name>
<keyword evidence="3" id="KW-1185">Reference proteome</keyword>
<dbReference type="Pfam" id="PF02082">
    <property type="entry name" value="Rrf2"/>
    <property type="match status" value="1"/>
</dbReference>
<dbReference type="InterPro" id="IPR000944">
    <property type="entry name" value="Tscrpt_reg_Rrf2"/>
</dbReference>
<comment type="caution">
    <text evidence="2">The sequence shown here is derived from an EMBL/GenBank/DDBJ whole genome shotgun (WGS) entry which is preliminary data.</text>
</comment>
<dbReference type="InterPro" id="IPR036390">
    <property type="entry name" value="WH_DNA-bd_sf"/>
</dbReference>
<gene>
    <name evidence="2" type="ORF">NX782_23365</name>
</gene>
<proteinExistence type="predicted"/>
<dbReference type="Proteomes" id="UP001205560">
    <property type="component" value="Unassembled WGS sequence"/>
</dbReference>
<evidence type="ECO:0000256" key="1">
    <source>
        <dbReference type="ARBA" id="ARBA00023125"/>
    </source>
</evidence>
<dbReference type="PANTHER" id="PTHR33221:SF4">
    <property type="entry name" value="HTH-TYPE TRANSCRIPTIONAL REPRESSOR NSRR"/>
    <property type="match status" value="1"/>
</dbReference>
<dbReference type="NCBIfam" id="TIGR00738">
    <property type="entry name" value="rrf2_super"/>
    <property type="match status" value="1"/>
</dbReference>
<organism evidence="2 3">
    <name type="scientific">Massilia norwichensis</name>
    <dbReference type="NCBI Taxonomy" id="1442366"/>
    <lineage>
        <taxon>Bacteria</taxon>
        <taxon>Pseudomonadati</taxon>
        <taxon>Pseudomonadota</taxon>
        <taxon>Betaproteobacteria</taxon>
        <taxon>Burkholderiales</taxon>
        <taxon>Oxalobacteraceae</taxon>
        <taxon>Telluria group</taxon>
        <taxon>Massilia</taxon>
    </lineage>
</organism>
<keyword evidence="1" id="KW-0238">DNA-binding</keyword>
<dbReference type="Gene3D" id="1.10.10.10">
    <property type="entry name" value="Winged helix-like DNA-binding domain superfamily/Winged helix DNA-binding domain"/>
    <property type="match status" value="1"/>
</dbReference>
<protein>
    <submittedName>
        <fullName evidence="2">Rrf2 family transcriptional regulator</fullName>
    </submittedName>
</protein>
<dbReference type="EMBL" id="JANUGX010000037">
    <property type="protein sequence ID" value="MCS0592132.1"/>
    <property type="molecule type" value="Genomic_DNA"/>
</dbReference>